<dbReference type="EMBL" id="JAZKLI010000001">
    <property type="protein sequence ID" value="MEE9686029.1"/>
    <property type="molecule type" value="Genomic_DNA"/>
</dbReference>
<accession>A0ABU7UIT9</accession>
<organism evidence="2 3">
    <name type="scientific">Lelliottia amnigena</name>
    <name type="common">Enterobacter amnigenus</name>
    <dbReference type="NCBI Taxonomy" id="61646"/>
    <lineage>
        <taxon>Bacteria</taxon>
        <taxon>Pseudomonadati</taxon>
        <taxon>Pseudomonadota</taxon>
        <taxon>Gammaproteobacteria</taxon>
        <taxon>Enterobacterales</taxon>
        <taxon>Enterobacteriaceae</taxon>
        <taxon>Lelliottia</taxon>
    </lineage>
</organism>
<name>A0ABU7UIT9_LELAM</name>
<feature type="chain" id="PRO_5045609229" evidence="1">
    <location>
        <begin position="20"/>
        <end position="150"/>
    </location>
</feature>
<evidence type="ECO:0000313" key="3">
    <source>
        <dbReference type="Proteomes" id="UP001335910"/>
    </source>
</evidence>
<sequence>MKMKTLAVAVLFAVPAFNASSISARYRMQLEKSGCIEMSQLDGCDIHKTAEQNGFTKNQIAAKEHDRKSALQEARRAMSAKPMPSMENTNASGFAADYVLGAHWQDAKSILLDNSWHEVRGSVWSFPPERKTIQLTVVDHIVRRVSFIKS</sequence>
<reference evidence="2 3" key="1">
    <citation type="submission" date="2023-10" db="EMBL/GenBank/DDBJ databases">
        <title>Wastewater isolates of ESBL- and carbapenemase-producing Gram-negative bacteria from New Zealand.</title>
        <authorList>
            <person name="Straub C."/>
            <person name="Weaver L."/>
            <person name="Cornelius A."/>
            <person name="Mcgill E."/>
            <person name="Dyet K."/>
            <person name="White L."/>
            <person name="Pattis I."/>
        </authorList>
    </citation>
    <scope>NUCLEOTIDE SEQUENCE [LARGE SCALE GENOMIC DNA]</scope>
    <source>
        <strain evidence="2 3">ESBL35</strain>
    </source>
</reference>
<evidence type="ECO:0000313" key="2">
    <source>
        <dbReference type="EMBL" id="MEE9686029.1"/>
    </source>
</evidence>
<dbReference type="Proteomes" id="UP001335910">
    <property type="component" value="Unassembled WGS sequence"/>
</dbReference>
<gene>
    <name evidence="2" type="ORF">V4839_21490</name>
</gene>
<protein>
    <submittedName>
        <fullName evidence="2">Uncharacterized protein</fullName>
    </submittedName>
</protein>
<dbReference type="RefSeq" id="WP_331390669.1">
    <property type="nucleotide sequence ID" value="NZ_JAZKLB010000001.1"/>
</dbReference>
<keyword evidence="3" id="KW-1185">Reference proteome</keyword>
<comment type="caution">
    <text evidence="2">The sequence shown here is derived from an EMBL/GenBank/DDBJ whole genome shotgun (WGS) entry which is preliminary data.</text>
</comment>
<proteinExistence type="predicted"/>
<keyword evidence="1" id="KW-0732">Signal</keyword>
<evidence type="ECO:0000256" key="1">
    <source>
        <dbReference type="SAM" id="SignalP"/>
    </source>
</evidence>
<feature type="signal peptide" evidence="1">
    <location>
        <begin position="1"/>
        <end position="19"/>
    </location>
</feature>